<dbReference type="PANTHER" id="PTHR10996">
    <property type="entry name" value="2-HYDROXYACID DEHYDROGENASE-RELATED"/>
    <property type="match status" value="1"/>
</dbReference>
<organism evidence="3 4">
    <name type="scientific">Escherichia coli</name>
    <dbReference type="NCBI Taxonomy" id="562"/>
    <lineage>
        <taxon>Bacteria</taxon>
        <taxon>Pseudomonadati</taxon>
        <taxon>Pseudomonadota</taxon>
        <taxon>Gammaproteobacteria</taxon>
        <taxon>Enterobacterales</taxon>
        <taxon>Enterobacteriaceae</taxon>
        <taxon>Escherichia</taxon>
    </lineage>
</organism>
<dbReference type="GO" id="GO:0030267">
    <property type="term" value="F:glyoxylate reductase (NADPH) activity"/>
    <property type="evidence" value="ECO:0007669"/>
    <property type="project" value="UniProtKB-EC"/>
</dbReference>
<gene>
    <name evidence="3" type="primary">tkrA_2</name>
    <name evidence="3" type="ORF">NCTC8009_01102</name>
</gene>
<proteinExistence type="predicted"/>
<dbReference type="Proteomes" id="UP000250991">
    <property type="component" value="Unassembled WGS sequence"/>
</dbReference>
<reference evidence="3 4" key="1">
    <citation type="submission" date="2018-06" db="EMBL/GenBank/DDBJ databases">
        <authorList>
            <consortium name="Pathogen Informatics"/>
            <person name="Doyle S."/>
        </authorList>
    </citation>
    <scope>NUCLEOTIDE SEQUENCE [LARGE SCALE GENOMIC DNA]</scope>
    <source>
        <strain evidence="3 4">NCTC8009</strain>
    </source>
</reference>
<keyword evidence="1 3" id="KW-0560">Oxidoreductase</keyword>
<dbReference type="Gene3D" id="3.40.50.720">
    <property type="entry name" value="NAD(P)-binding Rossmann-like Domain"/>
    <property type="match status" value="2"/>
</dbReference>
<dbReference type="STRING" id="585034.ECIAI1_3718"/>
<dbReference type="SUPFAM" id="SSF52283">
    <property type="entry name" value="Formate/glycerate dehydrogenase catalytic domain-like"/>
    <property type="match status" value="1"/>
</dbReference>
<name>A0A2X3LL51_ECOLX</name>
<dbReference type="GO" id="GO:0051287">
    <property type="term" value="F:NAD binding"/>
    <property type="evidence" value="ECO:0007669"/>
    <property type="project" value="InterPro"/>
</dbReference>
<dbReference type="GO" id="GO:0005829">
    <property type="term" value="C:cytosol"/>
    <property type="evidence" value="ECO:0007669"/>
    <property type="project" value="TreeGrafter"/>
</dbReference>
<dbReference type="EC" id="1.1.1.79" evidence="3"/>
<dbReference type="InterPro" id="IPR006139">
    <property type="entry name" value="D-isomer_2_OHA_DH_cat_dom"/>
</dbReference>
<dbReference type="FunFam" id="3.40.50.720:FF:000103">
    <property type="entry name" value="Glyoxylate/hydroxypyruvate reductase B"/>
    <property type="match status" value="1"/>
</dbReference>
<protein>
    <submittedName>
        <fullName evidence="3">2-ketoaldonate reductase/glyoxylate reductase B</fullName>
        <ecNumber evidence="3">1.1.1.79</ecNumber>
    </submittedName>
</protein>
<dbReference type="GO" id="GO:0016618">
    <property type="term" value="F:hydroxypyruvate reductase [NAD(P)H] activity"/>
    <property type="evidence" value="ECO:0007669"/>
    <property type="project" value="TreeGrafter"/>
</dbReference>
<evidence type="ECO:0000256" key="1">
    <source>
        <dbReference type="ARBA" id="ARBA00023002"/>
    </source>
</evidence>
<evidence type="ECO:0000313" key="3">
    <source>
        <dbReference type="EMBL" id="SQD00700.1"/>
    </source>
</evidence>
<accession>A0A2X3LL51</accession>
<dbReference type="EMBL" id="UARW01000010">
    <property type="protein sequence ID" value="SQD00700.1"/>
    <property type="molecule type" value="Genomic_DNA"/>
</dbReference>
<dbReference type="AlphaFoldDB" id="A0A2X3LL51"/>
<dbReference type="InterPro" id="IPR050223">
    <property type="entry name" value="D-isomer_2-hydroxyacid_DH"/>
</dbReference>
<dbReference type="PANTHER" id="PTHR10996:SF283">
    <property type="entry name" value="GLYOXYLATE_HYDROXYPYRUVATE REDUCTASE B"/>
    <property type="match status" value="1"/>
</dbReference>
<evidence type="ECO:0000313" key="4">
    <source>
        <dbReference type="Proteomes" id="UP000250991"/>
    </source>
</evidence>
<dbReference type="Pfam" id="PF00389">
    <property type="entry name" value="2-Hacid_dh"/>
    <property type="match status" value="1"/>
</dbReference>
<evidence type="ECO:0000259" key="2">
    <source>
        <dbReference type="Pfam" id="PF00389"/>
    </source>
</evidence>
<feature type="domain" description="D-isomer specific 2-hydroxyacid dehydrogenase catalytic" evidence="2">
    <location>
        <begin position="5"/>
        <end position="128"/>
    </location>
</feature>
<sequence>MKPSVILYKALPDDLLQRLQEHFTVHQVANLSPQTVEQNAAIFAEAEGLLGSNENVDAALLEKMPKLRATSTISVGYDNFDVDALTARKILLMHTPTVLTETVADTLMALVLSTARRVVEVAERVKAGEWTASIGPDWYGTDVHHKTLALSGWTDRYGRWHNVRTLASTCPSSITRAATIKKQKNASTPATAIWILCYKSQISFA</sequence>